<comment type="caution">
    <text evidence="2">The sequence shown here is derived from an EMBL/GenBank/DDBJ whole genome shotgun (WGS) entry which is preliminary data.</text>
</comment>
<name>A0A7W7ZU43_9BACT</name>
<dbReference type="Proteomes" id="UP000584867">
    <property type="component" value="Unassembled WGS sequence"/>
</dbReference>
<feature type="transmembrane region" description="Helical" evidence="1">
    <location>
        <begin position="50"/>
        <end position="68"/>
    </location>
</feature>
<feature type="transmembrane region" description="Helical" evidence="1">
    <location>
        <begin position="75"/>
        <end position="94"/>
    </location>
</feature>
<dbReference type="AlphaFoldDB" id="A0A7W7ZU43"/>
<feature type="transmembrane region" description="Helical" evidence="1">
    <location>
        <begin position="106"/>
        <end position="124"/>
    </location>
</feature>
<evidence type="ECO:0000313" key="3">
    <source>
        <dbReference type="Proteomes" id="UP000584867"/>
    </source>
</evidence>
<gene>
    <name evidence="2" type="ORF">HDF15_004172</name>
</gene>
<sequence>MMTFGLQGKRAAWVRIVYVLCLAAGTYTHASILARHGWRWNYGGKPIGTVLFWSALTILDPIVAILLFARPRLGITLLMLLMLSDVIHNTWIIYVYGGVVWMVADQWVFLIFVLATAQTLWNAAQKQSQALESQA</sequence>
<keyword evidence="1" id="KW-1133">Transmembrane helix</keyword>
<organism evidence="2 3">
    <name type="scientific">Granulicella mallensis</name>
    <dbReference type="NCBI Taxonomy" id="940614"/>
    <lineage>
        <taxon>Bacteria</taxon>
        <taxon>Pseudomonadati</taxon>
        <taxon>Acidobacteriota</taxon>
        <taxon>Terriglobia</taxon>
        <taxon>Terriglobales</taxon>
        <taxon>Acidobacteriaceae</taxon>
        <taxon>Granulicella</taxon>
    </lineage>
</organism>
<dbReference type="EMBL" id="JACHIO010000020">
    <property type="protein sequence ID" value="MBB5065802.1"/>
    <property type="molecule type" value="Genomic_DNA"/>
</dbReference>
<evidence type="ECO:0000313" key="2">
    <source>
        <dbReference type="EMBL" id="MBB5065802.1"/>
    </source>
</evidence>
<proteinExistence type="predicted"/>
<accession>A0A7W7ZU43</accession>
<reference evidence="2 3" key="1">
    <citation type="submission" date="2020-08" db="EMBL/GenBank/DDBJ databases">
        <title>Genomic Encyclopedia of Type Strains, Phase IV (KMG-V): Genome sequencing to study the core and pangenomes of soil and plant-associated prokaryotes.</title>
        <authorList>
            <person name="Whitman W."/>
        </authorList>
    </citation>
    <scope>NUCLEOTIDE SEQUENCE [LARGE SCALE GENOMIC DNA]</scope>
    <source>
        <strain evidence="2 3">X5P3</strain>
    </source>
</reference>
<dbReference type="RefSeq" id="WP_184258811.1">
    <property type="nucleotide sequence ID" value="NZ_JACHIO010000020.1"/>
</dbReference>
<keyword evidence="1" id="KW-0472">Membrane</keyword>
<protein>
    <submittedName>
        <fullName evidence="2">Uncharacterized protein</fullName>
    </submittedName>
</protein>
<feature type="transmembrane region" description="Helical" evidence="1">
    <location>
        <begin position="12"/>
        <end position="30"/>
    </location>
</feature>
<evidence type="ECO:0000256" key="1">
    <source>
        <dbReference type="SAM" id="Phobius"/>
    </source>
</evidence>
<keyword evidence="1" id="KW-0812">Transmembrane</keyword>